<dbReference type="SUPFAM" id="SSF47384">
    <property type="entry name" value="Homodimeric domain of signal transducing histidine kinase"/>
    <property type="match status" value="1"/>
</dbReference>
<evidence type="ECO:0000256" key="9">
    <source>
        <dbReference type="ARBA" id="ARBA00022777"/>
    </source>
</evidence>
<dbReference type="PROSITE" id="PS50109">
    <property type="entry name" value="HIS_KIN"/>
    <property type="match status" value="1"/>
</dbReference>
<evidence type="ECO:0000256" key="2">
    <source>
        <dbReference type="ARBA" id="ARBA00004651"/>
    </source>
</evidence>
<name>A0ABS2SV47_9BACI</name>
<evidence type="ECO:0000256" key="1">
    <source>
        <dbReference type="ARBA" id="ARBA00000085"/>
    </source>
</evidence>
<dbReference type="CDD" id="cd00075">
    <property type="entry name" value="HATPase"/>
    <property type="match status" value="1"/>
</dbReference>
<dbReference type="EMBL" id="JAFBCV010000008">
    <property type="protein sequence ID" value="MBM7839391.1"/>
    <property type="molecule type" value="Genomic_DNA"/>
</dbReference>
<evidence type="ECO:0000259" key="16">
    <source>
        <dbReference type="PROSITE" id="PS50885"/>
    </source>
</evidence>
<dbReference type="Pfam" id="PF02518">
    <property type="entry name" value="HATPase_c"/>
    <property type="match status" value="1"/>
</dbReference>
<comment type="catalytic activity">
    <reaction evidence="1">
        <text>ATP + protein L-histidine = ADP + protein N-phospho-L-histidine.</text>
        <dbReference type="EC" id="2.7.13.3"/>
    </reaction>
</comment>
<keyword evidence="7 14" id="KW-0812">Transmembrane</keyword>
<dbReference type="InterPro" id="IPR050398">
    <property type="entry name" value="HssS/ArlS-like"/>
</dbReference>
<evidence type="ECO:0000313" key="17">
    <source>
        <dbReference type="EMBL" id="MBM7839391.1"/>
    </source>
</evidence>
<evidence type="ECO:0000256" key="8">
    <source>
        <dbReference type="ARBA" id="ARBA00022741"/>
    </source>
</evidence>
<dbReference type="Proteomes" id="UP001179280">
    <property type="component" value="Unassembled WGS sequence"/>
</dbReference>
<accession>A0ABS2SV47</accession>
<dbReference type="PANTHER" id="PTHR45528">
    <property type="entry name" value="SENSOR HISTIDINE KINASE CPXA"/>
    <property type="match status" value="1"/>
</dbReference>
<dbReference type="InterPro" id="IPR005467">
    <property type="entry name" value="His_kinase_dom"/>
</dbReference>
<dbReference type="InterPro" id="IPR003594">
    <property type="entry name" value="HATPase_dom"/>
</dbReference>
<feature type="domain" description="Histidine kinase" evidence="15">
    <location>
        <begin position="266"/>
        <end position="484"/>
    </location>
</feature>
<dbReference type="PANTHER" id="PTHR45528:SF1">
    <property type="entry name" value="SENSOR HISTIDINE KINASE CPXA"/>
    <property type="match status" value="1"/>
</dbReference>
<feature type="transmembrane region" description="Helical" evidence="14">
    <location>
        <begin position="12"/>
        <end position="34"/>
    </location>
</feature>
<keyword evidence="12" id="KW-0902">Two-component regulatory system</keyword>
<dbReference type="SMART" id="SM00388">
    <property type="entry name" value="HisKA"/>
    <property type="match status" value="1"/>
</dbReference>
<dbReference type="Pfam" id="PF00672">
    <property type="entry name" value="HAMP"/>
    <property type="match status" value="1"/>
</dbReference>
<dbReference type="CDD" id="cd06225">
    <property type="entry name" value="HAMP"/>
    <property type="match status" value="1"/>
</dbReference>
<keyword evidence="9 17" id="KW-0418">Kinase</keyword>
<proteinExistence type="predicted"/>
<evidence type="ECO:0000256" key="14">
    <source>
        <dbReference type="SAM" id="Phobius"/>
    </source>
</evidence>
<dbReference type="GO" id="GO:0016301">
    <property type="term" value="F:kinase activity"/>
    <property type="evidence" value="ECO:0007669"/>
    <property type="project" value="UniProtKB-KW"/>
</dbReference>
<dbReference type="Gene3D" id="1.10.287.130">
    <property type="match status" value="1"/>
</dbReference>
<dbReference type="InterPro" id="IPR036890">
    <property type="entry name" value="HATPase_C_sf"/>
</dbReference>
<reference evidence="17" key="1">
    <citation type="submission" date="2021-01" db="EMBL/GenBank/DDBJ databases">
        <title>Genomic Encyclopedia of Type Strains, Phase IV (KMG-IV): sequencing the most valuable type-strain genomes for metagenomic binning, comparative biology and taxonomic classification.</title>
        <authorList>
            <person name="Goeker M."/>
        </authorList>
    </citation>
    <scope>NUCLEOTIDE SEQUENCE</scope>
    <source>
        <strain evidence="17">DSM 21943</strain>
    </source>
</reference>
<dbReference type="InterPro" id="IPR004358">
    <property type="entry name" value="Sig_transdc_His_kin-like_C"/>
</dbReference>
<evidence type="ECO:0000256" key="4">
    <source>
        <dbReference type="ARBA" id="ARBA00022475"/>
    </source>
</evidence>
<evidence type="ECO:0000256" key="10">
    <source>
        <dbReference type="ARBA" id="ARBA00022840"/>
    </source>
</evidence>
<comment type="caution">
    <text evidence="17">The sequence shown here is derived from an EMBL/GenBank/DDBJ whole genome shotgun (WGS) entry which is preliminary data.</text>
</comment>
<dbReference type="InterPro" id="IPR003661">
    <property type="entry name" value="HisK_dim/P_dom"/>
</dbReference>
<evidence type="ECO:0000256" key="13">
    <source>
        <dbReference type="ARBA" id="ARBA00023136"/>
    </source>
</evidence>
<dbReference type="Gene3D" id="6.10.340.10">
    <property type="match status" value="1"/>
</dbReference>
<evidence type="ECO:0000259" key="15">
    <source>
        <dbReference type="PROSITE" id="PS50109"/>
    </source>
</evidence>
<keyword evidence="8" id="KW-0547">Nucleotide-binding</keyword>
<keyword evidence="5" id="KW-0597">Phosphoprotein</keyword>
<dbReference type="SUPFAM" id="SSF55874">
    <property type="entry name" value="ATPase domain of HSP90 chaperone/DNA topoisomerase II/histidine kinase"/>
    <property type="match status" value="1"/>
</dbReference>
<gene>
    <name evidence="17" type="ORF">JOC54_002671</name>
</gene>
<keyword evidence="4" id="KW-1003">Cell membrane</keyword>
<dbReference type="SMART" id="SM00304">
    <property type="entry name" value="HAMP"/>
    <property type="match status" value="1"/>
</dbReference>
<keyword evidence="11 14" id="KW-1133">Transmembrane helix</keyword>
<evidence type="ECO:0000313" key="18">
    <source>
        <dbReference type="Proteomes" id="UP001179280"/>
    </source>
</evidence>
<evidence type="ECO:0000256" key="6">
    <source>
        <dbReference type="ARBA" id="ARBA00022679"/>
    </source>
</evidence>
<evidence type="ECO:0000256" key="11">
    <source>
        <dbReference type="ARBA" id="ARBA00022989"/>
    </source>
</evidence>
<keyword evidence="18" id="KW-1185">Reference proteome</keyword>
<dbReference type="EC" id="2.7.13.3" evidence="3"/>
<dbReference type="Pfam" id="PF00512">
    <property type="entry name" value="HisKA"/>
    <property type="match status" value="1"/>
</dbReference>
<evidence type="ECO:0000256" key="5">
    <source>
        <dbReference type="ARBA" id="ARBA00022553"/>
    </source>
</evidence>
<feature type="domain" description="HAMP" evidence="16">
    <location>
        <begin position="199"/>
        <end position="251"/>
    </location>
</feature>
<evidence type="ECO:0000256" key="7">
    <source>
        <dbReference type="ARBA" id="ARBA00022692"/>
    </source>
</evidence>
<keyword evidence="10" id="KW-0067">ATP-binding</keyword>
<keyword evidence="13 14" id="KW-0472">Membrane</keyword>
<keyword evidence="6" id="KW-0808">Transferase</keyword>
<dbReference type="PROSITE" id="PS50885">
    <property type="entry name" value="HAMP"/>
    <property type="match status" value="1"/>
</dbReference>
<dbReference type="SMART" id="SM00387">
    <property type="entry name" value="HATPase_c"/>
    <property type="match status" value="1"/>
</dbReference>
<dbReference type="InterPro" id="IPR036097">
    <property type="entry name" value="HisK_dim/P_sf"/>
</dbReference>
<protein>
    <recommendedName>
        <fullName evidence="3">histidine kinase</fullName>
        <ecNumber evidence="3">2.7.13.3</ecNumber>
    </recommendedName>
</protein>
<dbReference type="PRINTS" id="PR00344">
    <property type="entry name" value="BCTRLSENSOR"/>
</dbReference>
<organism evidence="17 18">
    <name type="scientific">Shouchella xiaoxiensis</name>
    <dbReference type="NCBI Taxonomy" id="766895"/>
    <lineage>
        <taxon>Bacteria</taxon>
        <taxon>Bacillati</taxon>
        <taxon>Bacillota</taxon>
        <taxon>Bacilli</taxon>
        <taxon>Bacillales</taxon>
        <taxon>Bacillaceae</taxon>
        <taxon>Shouchella</taxon>
    </lineage>
</organism>
<dbReference type="InterPro" id="IPR003660">
    <property type="entry name" value="HAMP_dom"/>
</dbReference>
<dbReference type="SUPFAM" id="SSF158472">
    <property type="entry name" value="HAMP domain-like"/>
    <property type="match status" value="1"/>
</dbReference>
<dbReference type="CDD" id="cd00082">
    <property type="entry name" value="HisKA"/>
    <property type="match status" value="1"/>
</dbReference>
<feature type="transmembrane region" description="Helical" evidence="14">
    <location>
        <begin position="174"/>
        <end position="197"/>
    </location>
</feature>
<evidence type="ECO:0000256" key="12">
    <source>
        <dbReference type="ARBA" id="ARBA00023012"/>
    </source>
</evidence>
<dbReference type="RefSeq" id="WP_204466646.1">
    <property type="nucleotide sequence ID" value="NZ_JAFBCV010000008.1"/>
</dbReference>
<evidence type="ECO:0000256" key="3">
    <source>
        <dbReference type="ARBA" id="ARBA00012438"/>
    </source>
</evidence>
<comment type="subcellular location">
    <subcellularLocation>
        <location evidence="2">Cell membrane</location>
        <topology evidence="2">Multi-pass membrane protein</topology>
    </subcellularLocation>
</comment>
<sequence length="492" mass="55482">MSIRVKLIISYVLMTIIPIGLFVLFLHLLFHLFINNIEELKAYYQVDERTVETFFYEELASITELKQVARTSPDRLLAEGYFESYEQLLDHRQIGIVLQRDNQIVAGTSLDDQQLLAQLPPHQLTPNQDPIDYQGQLGEDQLYTGTDFYFDDGSAGSLFITLDIEPVNRFLTGVIPWVIAGFVIVFIATNALITYILSKHLIRPLKKLHQSAEEIAEGNLEQETLVVRNDEIGDLAHAFEEMRLKLKDSVAIQERYERNRKELINNISHDLKTPITSIKGHVQGIVEGVAHDQQKLEKYVRIIHTKATEMDTLIDELLLFSKLDLNSIPFQFEHVAVSSYLSDIIDSFKQEHSDVTIHADLQVAPDAHVLADRAQLYKVFSNIVTNSVKFMRQEDKRMTISASASESLLSIAVKDNGQGIEQQDLPYVFDRFYRAESARGSVQGGSGIGLAIVKQIVLAHKGTVTIESQVNQGTTIYINLPLLKEEAEGGTG</sequence>
<dbReference type="Gene3D" id="3.30.565.10">
    <property type="entry name" value="Histidine kinase-like ATPase, C-terminal domain"/>
    <property type="match status" value="1"/>
</dbReference>